<comment type="caution">
    <text evidence="2">The sequence shown here is derived from an EMBL/GenBank/DDBJ whole genome shotgun (WGS) entry which is preliminary data.</text>
</comment>
<dbReference type="InterPro" id="IPR053163">
    <property type="entry name" value="HTH-type_regulator_Rgg"/>
</dbReference>
<dbReference type="PANTHER" id="PTHR37038:SF14">
    <property type="entry name" value="TRANSCRIPTIONAL ACTIVATOR"/>
    <property type="match status" value="1"/>
</dbReference>
<dbReference type="Pfam" id="PF01381">
    <property type="entry name" value="HTH_3"/>
    <property type="match status" value="1"/>
</dbReference>
<dbReference type="InterPro" id="IPR001387">
    <property type="entry name" value="Cro/C1-type_HTH"/>
</dbReference>
<sequence>MNDLGNKISNFRKSKGYTIKELASNLCDESTLYKLEQGKHIPRLEILNDICLKLEIPFKALFHFDEEVEKLKKLCRESVYSEDYLLLEITLDECNKVLNQLSSIYAKNEFGRFIQWHRAIMIEKKENRAIDALPILNSLVNLNNCGSELDISILNSIGLIHLSLNNNDVAYKIFRVIYNKIKNYKVVEDLTILPRVGYNYAHSLYNIDNYSEALVVINEVLYYLETHQLMYSLGETYHMKGLLSKKCGLINEAVDDFQNAILLFTLTKERKNLLRTKNDLAKIVEHTI</sequence>
<dbReference type="InterPro" id="IPR010982">
    <property type="entry name" value="Lambda_DNA-bd_dom_sf"/>
</dbReference>
<dbReference type="InterPro" id="IPR041315">
    <property type="entry name" value="PlcR_TPR"/>
</dbReference>
<dbReference type="PROSITE" id="PS50943">
    <property type="entry name" value="HTH_CROC1"/>
    <property type="match status" value="1"/>
</dbReference>
<name>A0ABU4GFF0_9BACL</name>
<feature type="domain" description="HTH cro/C1-type" evidence="1">
    <location>
        <begin position="8"/>
        <end position="61"/>
    </location>
</feature>
<organism evidence="2 3">
    <name type="scientific">Sporosarcina saromensis</name>
    <dbReference type="NCBI Taxonomy" id="359365"/>
    <lineage>
        <taxon>Bacteria</taxon>
        <taxon>Bacillati</taxon>
        <taxon>Bacillota</taxon>
        <taxon>Bacilli</taxon>
        <taxon>Bacillales</taxon>
        <taxon>Caryophanaceae</taxon>
        <taxon>Sporosarcina</taxon>
    </lineage>
</organism>
<proteinExistence type="predicted"/>
<dbReference type="Gene3D" id="1.25.40.10">
    <property type="entry name" value="Tetratricopeptide repeat domain"/>
    <property type="match status" value="1"/>
</dbReference>
<evidence type="ECO:0000313" key="3">
    <source>
        <dbReference type="Proteomes" id="UP001282284"/>
    </source>
</evidence>
<dbReference type="CDD" id="cd00093">
    <property type="entry name" value="HTH_XRE"/>
    <property type="match status" value="1"/>
</dbReference>
<dbReference type="SMART" id="SM00530">
    <property type="entry name" value="HTH_XRE"/>
    <property type="match status" value="1"/>
</dbReference>
<dbReference type="SUPFAM" id="SSF47413">
    <property type="entry name" value="lambda repressor-like DNA-binding domains"/>
    <property type="match status" value="1"/>
</dbReference>
<dbReference type="InterPro" id="IPR011990">
    <property type="entry name" value="TPR-like_helical_dom_sf"/>
</dbReference>
<evidence type="ECO:0000313" key="2">
    <source>
        <dbReference type="EMBL" id="MDW0115082.1"/>
    </source>
</evidence>
<reference evidence="2 3" key="1">
    <citation type="submission" date="2023-06" db="EMBL/GenBank/DDBJ databases">
        <title>Sporosarcina sp. nov., isolated from Korean traditional fermented seafood 'Jeotgal'.</title>
        <authorList>
            <person name="Yang A.I."/>
            <person name="Shin N.-R."/>
        </authorList>
    </citation>
    <scope>NUCLEOTIDE SEQUENCE [LARGE SCALE GENOMIC DNA]</scope>
    <source>
        <strain evidence="2 3">KCTC13119</strain>
    </source>
</reference>
<evidence type="ECO:0000259" key="1">
    <source>
        <dbReference type="PROSITE" id="PS50943"/>
    </source>
</evidence>
<protein>
    <submittedName>
        <fullName evidence="2">Helix-turn-helix domain-containing protein</fullName>
    </submittedName>
</protein>
<keyword evidence="3" id="KW-1185">Reference proteome</keyword>
<dbReference type="Proteomes" id="UP001282284">
    <property type="component" value="Unassembled WGS sequence"/>
</dbReference>
<dbReference type="PANTHER" id="PTHR37038">
    <property type="entry name" value="TRANSCRIPTIONAL REGULATOR-RELATED"/>
    <property type="match status" value="1"/>
</dbReference>
<dbReference type="RefSeq" id="WP_317946626.1">
    <property type="nucleotide sequence ID" value="NZ_JAUBDI010000029.1"/>
</dbReference>
<dbReference type="SUPFAM" id="SSF48452">
    <property type="entry name" value="TPR-like"/>
    <property type="match status" value="1"/>
</dbReference>
<dbReference type="Pfam" id="PF18768">
    <property type="entry name" value="RNPP_C"/>
    <property type="match status" value="1"/>
</dbReference>
<dbReference type="EMBL" id="JAUBDI010000029">
    <property type="protein sequence ID" value="MDW0115082.1"/>
    <property type="molecule type" value="Genomic_DNA"/>
</dbReference>
<accession>A0ABU4GFF0</accession>
<gene>
    <name evidence="2" type="ORF">QT711_18125</name>
</gene>